<keyword evidence="3" id="KW-1185">Reference proteome</keyword>
<evidence type="ECO:0000313" key="3">
    <source>
        <dbReference type="Proteomes" id="UP000319908"/>
    </source>
</evidence>
<evidence type="ECO:0000256" key="1">
    <source>
        <dbReference type="SAM" id="MobiDB-lite"/>
    </source>
</evidence>
<organism evidence="2 3">
    <name type="scientific">Allorhodopirellula heiligendammensis</name>
    <dbReference type="NCBI Taxonomy" id="2714739"/>
    <lineage>
        <taxon>Bacteria</taxon>
        <taxon>Pseudomonadati</taxon>
        <taxon>Planctomycetota</taxon>
        <taxon>Planctomycetia</taxon>
        <taxon>Pirellulales</taxon>
        <taxon>Pirellulaceae</taxon>
        <taxon>Allorhodopirellula</taxon>
    </lineage>
</organism>
<dbReference type="EMBL" id="SJPU01000001">
    <property type="protein sequence ID" value="TWU18753.1"/>
    <property type="molecule type" value="Genomic_DNA"/>
</dbReference>
<sequence length="115" mass="12828">MCGSDGGRLAYTAKSITARKPHPARKPQYGSEDSPHDRLRKPDVWMNTVNHDGKSVWSHTCQHWPLLPHRTALSGEKAGCPDLVRRRKGADFSGDATWTDLSYLNAASDFPCPRK</sequence>
<comment type="caution">
    <text evidence="2">The sequence shown here is derived from an EMBL/GenBank/DDBJ whole genome shotgun (WGS) entry which is preliminary data.</text>
</comment>
<accession>A0A5C6C2P6</accession>
<protein>
    <submittedName>
        <fullName evidence="2">Uncharacterized protein</fullName>
    </submittedName>
</protein>
<name>A0A5C6C2P6_9BACT</name>
<dbReference type="Proteomes" id="UP000319908">
    <property type="component" value="Unassembled WGS sequence"/>
</dbReference>
<reference evidence="2 3" key="1">
    <citation type="journal article" date="2020" name="Antonie Van Leeuwenhoek">
        <title>Rhodopirellula heiligendammensis sp. nov., Rhodopirellula pilleata sp. nov., and Rhodopirellula solitaria sp. nov. isolated from natural or artificial marine surfaces in Northern Germany and California, USA, and emended description of the genus Rhodopirellula.</title>
        <authorList>
            <person name="Kallscheuer N."/>
            <person name="Wiegand S."/>
            <person name="Jogler M."/>
            <person name="Boedeker C."/>
            <person name="Peeters S.H."/>
            <person name="Rast P."/>
            <person name="Heuer A."/>
            <person name="Jetten M.S.M."/>
            <person name="Rohde M."/>
            <person name="Jogler C."/>
        </authorList>
    </citation>
    <scope>NUCLEOTIDE SEQUENCE [LARGE SCALE GENOMIC DNA]</scope>
    <source>
        <strain evidence="2 3">Poly21</strain>
    </source>
</reference>
<dbReference type="AlphaFoldDB" id="A0A5C6C2P6"/>
<gene>
    <name evidence="2" type="ORF">Poly21_09190</name>
</gene>
<proteinExistence type="predicted"/>
<feature type="region of interest" description="Disordered" evidence="1">
    <location>
        <begin position="1"/>
        <end position="40"/>
    </location>
</feature>
<evidence type="ECO:0000313" key="2">
    <source>
        <dbReference type="EMBL" id="TWU18753.1"/>
    </source>
</evidence>